<dbReference type="GO" id="GO:0016020">
    <property type="term" value="C:membrane"/>
    <property type="evidence" value="ECO:0007669"/>
    <property type="project" value="UniProtKB-SubCell"/>
</dbReference>
<dbReference type="Pfam" id="PF23489">
    <property type="entry name" value="V-ATPase_su_f"/>
    <property type="match status" value="1"/>
</dbReference>
<feature type="transmembrane region" description="Helical" evidence="5">
    <location>
        <begin position="49"/>
        <end position="69"/>
    </location>
</feature>
<keyword evidence="2 5" id="KW-0812">Transmembrane</keyword>
<dbReference type="Proteomes" id="UP001515480">
    <property type="component" value="Unassembled WGS sequence"/>
</dbReference>
<name>A0AB34K356_PRYPA</name>
<comment type="subcellular location">
    <subcellularLocation>
        <location evidence="1">Membrane</location>
    </subcellularLocation>
</comment>
<organism evidence="6 7">
    <name type="scientific">Prymnesium parvum</name>
    <name type="common">Toxic golden alga</name>
    <dbReference type="NCBI Taxonomy" id="97485"/>
    <lineage>
        <taxon>Eukaryota</taxon>
        <taxon>Haptista</taxon>
        <taxon>Haptophyta</taxon>
        <taxon>Prymnesiophyceae</taxon>
        <taxon>Prymnesiales</taxon>
        <taxon>Prymnesiaceae</taxon>
        <taxon>Prymnesium</taxon>
    </lineage>
</organism>
<accession>A0AB34K356</accession>
<comment type="caution">
    <text evidence="6">The sequence shown here is derived from an EMBL/GenBank/DDBJ whole genome shotgun (WGS) entry which is preliminary data.</text>
</comment>
<evidence type="ECO:0000256" key="2">
    <source>
        <dbReference type="ARBA" id="ARBA00022692"/>
    </source>
</evidence>
<keyword evidence="3 5" id="KW-1133">Transmembrane helix</keyword>
<evidence type="ECO:0000313" key="7">
    <source>
        <dbReference type="Proteomes" id="UP001515480"/>
    </source>
</evidence>
<dbReference type="EMBL" id="JBGBPQ010000002">
    <property type="protein sequence ID" value="KAL1527812.1"/>
    <property type="molecule type" value="Genomic_DNA"/>
</dbReference>
<evidence type="ECO:0000256" key="5">
    <source>
        <dbReference type="SAM" id="Phobius"/>
    </source>
</evidence>
<keyword evidence="7" id="KW-1185">Reference proteome</keyword>
<evidence type="ECO:0000256" key="4">
    <source>
        <dbReference type="ARBA" id="ARBA00023136"/>
    </source>
</evidence>
<evidence type="ECO:0000256" key="3">
    <source>
        <dbReference type="ARBA" id="ARBA00022989"/>
    </source>
</evidence>
<sequence>MDMDTCCIYFCTGLSTFGVMGLLFMGTLLKMHGEWFLGLTAEQAVPASTACYLGAMIYGVYLLVCGLRLKKLLKKNLEKLDEEEM</sequence>
<evidence type="ECO:0000313" key="6">
    <source>
        <dbReference type="EMBL" id="KAL1527812.1"/>
    </source>
</evidence>
<feature type="transmembrane region" description="Helical" evidence="5">
    <location>
        <begin position="7"/>
        <end position="29"/>
    </location>
</feature>
<proteinExistence type="predicted"/>
<evidence type="ECO:0000256" key="1">
    <source>
        <dbReference type="ARBA" id="ARBA00004370"/>
    </source>
</evidence>
<protein>
    <submittedName>
        <fullName evidence="6">Uncharacterized protein</fullName>
    </submittedName>
</protein>
<gene>
    <name evidence="6" type="ORF">AB1Y20_009195</name>
</gene>
<dbReference type="AlphaFoldDB" id="A0AB34K356"/>
<dbReference type="InterPro" id="IPR056552">
    <property type="entry name" value="Ribonucl_Kappa"/>
</dbReference>
<reference evidence="6 7" key="1">
    <citation type="journal article" date="2024" name="Science">
        <title>Giant polyketide synthase enzymes in the biosynthesis of giant marine polyether toxins.</title>
        <authorList>
            <person name="Fallon T.R."/>
            <person name="Shende V.V."/>
            <person name="Wierzbicki I.H."/>
            <person name="Pendleton A.L."/>
            <person name="Watervoot N.F."/>
            <person name="Auber R.P."/>
            <person name="Gonzalez D.J."/>
            <person name="Wisecaver J.H."/>
            <person name="Moore B.S."/>
        </authorList>
    </citation>
    <scope>NUCLEOTIDE SEQUENCE [LARGE SCALE GENOMIC DNA]</scope>
    <source>
        <strain evidence="6 7">12B1</strain>
    </source>
</reference>
<keyword evidence="4 5" id="KW-0472">Membrane</keyword>